<evidence type="ECO:0000256" key="1">
    <source>
        <dbReference type="SAM" id="MobiDB-lite"/>
    </source>
</evidence>
<dbReference type="RefSeq" id="WP_125245263.1">
    <property type="nucleotide sequence ID" value="NZ_RSED01000026.1"/>
</dbReference>
<proteinExistence type="predicted"/>
<organism evidence="2 3">
    <name type="scientific">Aquabacterium soli</name>
    <dbReference type="NCBI Taxonomy" id="2493092"/>
    <lineage>
        <taxon>Bacteria</taxon>
        <taxon>Pseudomonadati</taxon>
        <taxon>Pseudomonadota</taxon>
        <taxon>Betaproteobacteria</taxon>
        <taxon>Burkholderiales</taxon>
        <taxon>Aquabacterium</taxon>
    </lineage>
</organism>
<protein>
    <recommendedName>
        <fullName evidence="4">Ribbon-helix-helix protein, CopG family</fullName>
    </recommendedName>
</protein>
<evidence type="ECO:0000313" key="3">
    <source>
        <dbReference type="Proteomes" id="UP000269265"/>
    </source>
</evidence>
<keyword evidence="3" id="KW-1185">Reference proteome</keyword>
<dbReference type="AlphaFoldDB" id="A0A3R8T8S7"/>
<gene>
    <name evidence="2" type="ORF">EIP75_21550</name>
</gene>
<evidence type="ECO:0008006" key="4">
    <source>
        <dbReference type="Google" id="ProtNLM"/>
    </source>
</evidence>
<dbReference type="Proteomes" id="UP000269265">
    <property type="component" value="Unassembled WGS sequence"/>
</dbReference>
<reference evidence="2 3" key="1">
    <citation type="submission" date="2018-12" db="EMBL/GenBank/DDBJ databases">
        <title>The whole draft genome of Aquabacterium sp. SJQ9.</title>
        <authorList>
            <person name="Sun L."/>
            <person name="Gao X."/>
            <person name="Chen W."/>
            <person name="Huang K."/>
        </authorList>
    </citation>
    <scope>NUCLEOTIDE SEQUENCE [LARGE SCALE GENOMIC DNA]</scope>
    <source>
        <strain evidence="2 3">SJQ9</strain>
    </source>
</reference>
<accession>A0A3R8T8S7</accession>
<comment type="caution">
    <text evidence="2">The sequence shown here is derived from an EMBL/GenBank/DDBJ whole genome shotgun (WGS) entry which is preliminary data.</text>
</comment>
<name>A0A3R8T8S7_9BURK</name>
<sequence>MSGADTVKKTRKKRRGPGTDNPIRPGFTLRLEKDTLDRLNKMLLSYEGSRNEYIERLIEFDLQYRERIKPLNTSVDPDREEKP</sequence>
<dbReference type="EMBL" id="RSED01000026">
    <property type="protein sequence ID" value="RRS01163.1"/>
    <property type="molecule type" value="Genomic_DNA"/>
</dbReference>
<evidence type="ECO:0000313" key="2">
    <source>
        <dbReference type="EMBL" id="RRS01163.1"/>
    </source>
</evidence>
<feature type="region of interest" description="Disordered" evidence="1">
    <location>
        <begin position="1"/>
        <end position="27"/>
    </location>
</feature>